<reference evidence="1 2" key="1">
    <citation type="submission" date="2021-04" db="EMBL/GenBank/DDBJ databases">
        <title>Chitinophaga sp. nov., isolated from the rhizosphere soil.</title>
        <authorList>
            <person name="He S."/>
        </authorList>
    </citation>
    <scope>NUCLEOTIDE SEQUENCE [LARGE SCALE GENOMIC DNA]</scope>
    <source>
        <strain evidence="1 2">2R12</strain>
    </source>
</reference>
<evidence type="ECO:0000313" key="1">
    <source>
        <dbReference type="EMBL" id="MBS0026003.1"/>
    </source>
</evidence>
<organism evidence="1 2">
    <name type="scientific">Chitinophaga hostae</name>
    <dbReference type="NCBI Taxonomy" id="2831022"/>
    <lineage>
        <taxon>Bacteria</taxon>
        <taxon>Pseudomonadati</taxon>
        <taxon>Bacteroidota</taxon>
        <taxon>Chitinophagia</taxon>
        <taxon>Chitinophagales</taxon>
        <taxon>Chitinophagaceae</taxon>
        <taxon>Chitinophaga</taxon>
    </lineage>
</organism>
<name>A0ABS5ISR9_9BACT</name>
<evidence type="ECO:0000313" key="2">
    <source>
        <dbReference type="Proteomes" id="UP000676386"/>
    </source>
</evidence>
<accession>A0ABS5ISR9</accession>
<sequence>MQAIQKRQTNSLRSLFEGFANSGIKFREKVCEECGWSESTFYRKMRQEKINDPANPGHMINSLSRAEREKIKDLAWEVQQDLKDLL</sequence>
<comment type="caution">
    <text evidence="1">The sequence shown here is derived from an EMBL/GenBank/DDBJ whole genome shotgun (WGS) entry which is preliminary data.</text>
</comment>
<dbReference type="RefSeq" id="WP_211971146.1">
    <property type="nucleotide sequence ID" value="NZ_CBFHAM010000027.1"/>
</dbReference>
<gene>
    <name evidence="1" type="ORF">KE626_01640</name>
</gene>
<proteinExistence type="predicted"/>
<dbReference type="Proteomes" id="UP000676386">
    <property type="component" value="Unassembled WGS sequence"/>
</dbReference>
<protein>
    <submittedName>
        <fullName evidence="1">Uncharacterized protein</fullName>
    </submittedName>
</protein>
<dbReference type="EMBL" id="JAGTXB010000001">
    <property type="protein sequence ID" value="MBS0026003.1"/>
    <property type="molecule type" value="Genomic_DNA"/>
</dbReference>
<keyword evidence="2" id="KW-1185">Reference proteome</keyword>